<dbReference type="PRINTS" id="PR00463">
    <property type="entry name" value="EP450I"/>
</dbReference>
<evidence type="ECO:0000256" key="21">
    <source>
        <dbReference type="ARBA" id="ARBA00052159"/>
    </source>
</evidence>
<evidence type="ECO:0000256" key="14">
    <source>
        <dbReference type="ARBA" id="ARBA00023004"/>
    </source>
</evidence>
<comment type="catalytic activity">
    <reaction evidence="20">
        <text>(5Z,8Z,11Z,14Z)-eicosatetraenoate + reduced [NADPH--hemoprotein reductase] + O2 = 20-hydroxy-(5Z,8Z,11Z,14Z)-eicosatetraenoate + oxidized [NADPH--hemoprotein reductase] + H2O + H(+)</text>
        <dbReference type="Rhea" id="RHEA:39755"/>
        <dbReference type="Rhea" id="RHEA-COMP:11964"/>
        <dbReference type="Rhea" id="RHEA-COMP:11965"/>
        <dbReference type="ChEBI" id="CHEBI:15377"/>
        <dbReference type="ChEBI" id="CHEBI:15378"/>
        <dbReference type="ChEBI" id="CHEBI:15379"/>
        <dbReference type="ChEBI" id="CHEBI:32395"/>
        <dbReference type="ChEBI" id="CHEBI:57618"/>
        <dbReference type="ChEBI" id="CHEBI:58210"/>
        <dbReference type="ChEBI" id="CHEBI:76624"/>
    </reaction>
    <physiologicalReaction direction="left-to-right" evidence="20">
        <dbReference type="Rhea" id="RHEA:39756"/>
    </physiologicalReaction>
</comment>
<evidence type="ECO:0000256" key="28">
    <source>
        <dbReference type="RuleBase" id="RU000461"/>
    </source>
</evidence>
<dbReference type="GO" id="GO:0006082">
    <property type="term" value="P:organic acid metabolic process"/>
    <property type="evidence" value="ECO:0007669"/>
    <property type="project" value="TreeGrafter"/>
</dbReference>
<evidence type="ECO:0000256" key="15">
    <source>
        <dbReference type="ARBA" id="ARBA00023033"/>
    </source>
</evidence>
<keyword evidence="8 27" id="KW-0479">Metal-binding</keyword>
<dbReference type="GO" id="GO:0102033">
    <property type="term" value="F:long-chain fatty acid omega-hydroxylase activity"/>
    <property type="evidence" value="ECO:0007669"/>
    <property type="project" value="UniProtKB-EC"/>
</dbReference>
<sequence length="530" mass="59381">MMLSLSWLINISSSVLSQVNIIALVVFLVAYCLVRLDHKRRAFANIPPGPTPWPVVGNFGGYFIPSFIQKRFGQGSVREMKTAMDILTKLAEHHGNVYSLFVGNQLLVVLNGFDVVKDALSNHPEVFSDRPEIPAVTILTKRKGIVFAPYGPIWRRQRKFCHTTLRNFGLGKLSMEPCILKGLGTIKTELLRLNEESTGAGVDLAPLISNAVSNVICSLILGQRFHHEDHEFCTLLGLMARGLEICVNSPALLINIFPLLYHLPFGVFKELKQVERDITVFLKRIIAKHRETLDPGNPRDLADMYFVEILEQQAAGEVGSSFTEDYLFYIIGDLFIAGTDTTTNSILWILLYMVLYPDIQDRVQAEIDDVVGRHRVPSLSDKGSLPFTEATIMEVQRLTVVVPLGIPHMASETTEFRGYTIPKGTVIVPNLWSVHRDPTLWDDPDTFNPSRFLDNEGKLLRKECFIPFGIGRRVCMGEQLAKMELFLTITSLLHAFKFRVPEGTPTPPLLGRFGLTLAPCPYTVCVSTRG</sequence>
<feature type="transmembrane region" description="Helical" evidence="29">
    <location>
        <begin position="15"/>
        <end position="34"/>
    </location>
</feature>
<evidence type="ECO:0000256" key="27">
    <source>
        <dbReference type="PIRSR" id="PIRSR602401-1"/>
    </source>
</evidence>
<reference evidence="30 31" key="1">
    <citation type="submission" date="2019-02" db="EMBL/GenBank/DDBJ databases">
        <title>Opniocepnalus argus genome.</title>
        <authorList>
            <person name="Zhou C."/>
            <person name="Xiao S."/>
        </authorList>
    </citation>
    <scope>NUCLEOTIDE SEQUENCE [LARGE SCALE GENOMIC DNA]</scope>
    <source>
        <strain evidence="30">OARG1902GOOAL</strain>
        <tissue evidence="30">Muscle</tissue>
    </source>
</reference>
<keyword evidence="18 29" id="KW-0472">Membrane</keyword>
<accession>A0A6G1PCK1</accession>
<dbReference type="EMBL" id="CM015714">
    <property type="protein sequence ID" value="KAF3687756.1"/>
    <property type="molecule type" value="Genomic_DNA"/>
</dbReference>
<dbReference type="PRINTS" id="PR01686">
    <property type="entry name" value="EP450ICYP2D"/>
</dbReference>
<evidence type="ECO:0000256" key="22">
    <source>
        <dbReference type="ARBA" id="ARBA00052378"/>
    </source>
</evidence>
<protein>
    <recommendedName>
        <fullName evidence="25">Cytochrome P450 2U1</fullName>
        <ecNumber evidence="24">1.14.14.80</ecNumber>
    </recommendedName>
    <alternativeName>
        <fullName evidence="26">Long-chain fatty acid omega-monooxygenase</fullName>
    </alternativeName>
</protein>
<keyword evidence="10" id="KW-0256">Endoplasmic reticulum</keyword>
<dbReference type="PROSITE" id="PS00086">
    <property type="entry name" value="CYTOCHROME_P450"/>
    <property type="match status" value="1"/>
</dbReference>
<evidence type="ECO:0000256" key="25">
    <source>
        <dbReference type="ARBA" id="ARBA00067282"/>
    </source>
</evidence>
<evidence type="ECO:0000256" key="5">
    <source>
        <dbReference type="ARBA" id="ARBA00010617"/>
    </source>
</evidence>
<dbReference type="InterPro" id="IPR008069">
    <property type="entry name" value="Cyt_P450_E_grp-I_CYP2D-like"/>
</dbReference>
<gene>
    <name evidence="30" type="ORF">EXN66_Car003428</name>
</gene>
<dbReference type="GO" id="GO:0006805">
    <property type="term" value="P:xenobiotic metabolic process"/>
    <property type="evidence" value="ECO:0007669"/>
    <property type="project" value="TreeGrafter"/>
</dbReference>
<dbReference type="GO" id="GO:0008395">
    <property type="term" value="F:steroid hydroxylase activity"/>
    <property type="evidence" value="ECO:0007669"/>
    <property type="project" value="TreeGrafter"/>
</dbReference>
<evidence type="ECO:0000256" key="8">
    <source>
        <dbReference type="ARBA" id="ARBA00022723"/>
    </source>
</evidence>
<dbReference type="PANTHER" id="PTHR24300:SF397">
    <property type="entry name" value="CYTOCHROME P450 2U1"/>
    <property type="match status" value="1"/>
</dbReference>
<dbReference type="InterPro" id="IPR017972">
    <property type="entry name" value="Cyt_P450_CS"/>
</dbReference>
<keyword evidence="12 29" id="KW-1133">Transmembrane helix</keyword>
<keyword evidence="31" id="KW-1185">Reference proteome</keyword>
<dbReference type="AlphaFoldDB" id="A0A6G1PCK1"/>
<evidence type="ECO:0000256" key="29">
    <source>
        <dbReference type="SAM" id="Phobius"/>
    </source>
</evidence>
<dbReference type="SUPFAM" id="SSF48264">
    <property type="entry name" value="Cytochrome P450"/>
    <property type="match status" value="1"/>
</dbReference>
<evidence type="ECO:0000256" key="10">
    <source>
        <dbReference type="ARBA" id="ARBA00022824"/>
    </source>
</evidence>
<evidence type="ECO:0000256" key="19">
    <source>
        <dbReference type="ARBA" id="ARBA00049206"/>
    </source>
</evidence>
<feature type="binding site" description="axial binding residue" evidence="27">
    <location>
        <position position="475"/>
    </location>
    <ligand>
        <name>heme</name>
        <dbReference type="ChEBI" id="CHEBI:30413"/>
    </ligand>
    <ligandPart>
        <name>Fe</name>
        <dbReference type="ChEBI" id="CHEBI:18248"/>
    </ligandPart>
</feature>
<keyword evidence="9" id="KW-0999">Mitochondrion inner membrane</keyword>
<dbReference type="GO" id="GO:0005743">
    <property type="term" value="C:mitochondrial inner membrane"/>
    <property type="evidence" value="ECO:0007669"/>
    <property type="project" value="UniProtKB-SubCell"/>
</dbReference>
<organism evidence="30 31">
    <name type="scientific">Channa argus</name>
    <name type="common">Northern snakehead</name>
    <name type="synonym">Ophicephalus argus</name>
    <dbReference type="NCBI Taxonomy" id="215402"/>
    <lineage>
        <taxon>Eukaryota</taxon>
        <taxon>Metazoa</taxon>
        <taxon>Chordata</taxon>
        <taxon>Craniata</taxon>
        <taxon>Vertebrata</taxon>
        <taxon>Euteleostomi</taxon>
        <taxon>Actinopterygii</taxon>
        <taxon>Neopterygii</taxon>
        <taxon>Teleostei</taxon>
        <taxon>Neoteleostei</taxon>
        <taxon>Acanthomorphata</taxon>
        <taxon>Anabantaria</taxon>
        <taxon>Anabantiformes</taxon>
        <taxon>Channoidei</taxon>
        <taxon>Channidae</taxon>
        <taxon>Channa</taxon>
    </lineage>
</organism>
<evidence type="ECO:0000256" key="26">
    <source>
        <dbReference type="ARBA" id="ARBA00079181"/>
    </source>
</evidence>
<dbReference type="GO" id="GO:0005789">
    <property type="term" value="C:endoplasmic reticulum membrane"/>
    <property type="evidence" value="ECO:0007669"/>
    <property type="project" value="UniProtKB-SubCell"/>
</dbReference>
<evidence type="ECO:0000256" key="12">
    <source>
        <dbReference type="ARBA" id="ARBA00022989"/>
    </source>
</evidence>
<keyword evidence="11" id="KW-0492">Microsome</keyword>
<dbReference type="Gene3D" id="1.10.630.10">
    <property type="entry name" value="Cytochrome P450"/>
    <property type="match status" value="1"/>
</dbReference>
<keyword evidence="15 28" id="KW-0503">Monooxygenase</keyword>
<dbReference type="GO" id="GO:0005506">
    <property type="term" value="F:iron ion binding"/>
    <property type="evidence" value="ECO:0007669"/>
    <property type="project" value="InterPro"/>
</dbReference>
<evidence type="ECO:0000313" key="31">
    <source>
        <dbReference type="Proteomes" id="UP000503349"/>
    </source>
</evidence>
<keyword evidence="14 27" id="KW-0408">Iron</keyword>
<dbReference type="PANTHER" id="PTHR24300">
    <property type="entry name" value="CYTOCHROME P450 508A4-RELATED"/>
    <property type="match status" value="1"/>
</dbReference>
<evidence type="ECO:0000256" key="13">
    <source>
        <dbReference type="ARBA" id="ARBA00023002"/>
    </source>
</evidence>
<evidence type="ECO:0000256" key="3">
    <source>
        <dbReference type="ARBA" id="ARBA00004448"/>
    </source>
</evidence>
<comment type="cofactor">
    <cofactor evidence="1 27">
        <name>heme</name>
        <dbReference type="ChEBI" id="CHEBI:30413"/>
    </cofactor>
</comment>
<comment type="catalytic activity">
    <reaction evidence="22">
        <text>an omega-methyl-long-chain fatty acid + reduced [NADPH--hemoprotein reductase] + O2 = an omega-hydroxy-long-chain fatty acid + oxidized [NADPH--hemoprotein reductase] + H2O + H(+)</text>
        <dbReference type="Rhea" id="RHEA:56748"/>
        <dbReference type="Rhea" id="RHEA-COMP:11964"/>
        <dbReference type="Rhea" id="RHEA-COMP:11965"/>
        <dbReference type="ChEBI" id="CHEBI:15377"/>
        <dbReference type="ChEBI" id="CHEBI:15378"/>
        <dbReference type="ChEBI" id="CHEBI:15379"/>
        <dbReference type="ChEBI" id="CHEBI:57618"/>
        <dbReference type="ChEBI" id="CHEBI:58210"/>
        <dbReference type="ChEBI" id="CHEBI:140991"/>
        <dbReference type="ChEBI" id="CHEBI:140992"/>
        <dbReference type="EC" id="1.14.14.80"/>
    </reaction>
    <physiologicalReaction direction="left-to-right" evidence="22">
        <dbReference type="Rhea" id="RHEA:56749"/>
    </physiologicalReaction>
</comment>
<keyword evidence="16" id="KW-0443">Lipid metabolism</keyword>
<comment type="catalytic activity">
    <reaction evidence="19">
        <text>(5Z,8Z,11Z,14Z)-eicosatetraenoate + reduced [NADPH--hemoprotein reductase] + O2 = 19-hydroxy-(5Z,8Z,11Z,14Z)-eicosatetraenoate + oxidized [NADPH--hemoprotein reductase] + H2O + H(+)</text>
        <dbReference type="Rhea" id="RHEA:39759"/>
        <dbReference type="Rhea" id="RHEA-COMP:11964"/>
        <dbReference type="Rhea" id="RHEA-COMP:11965"/>
        <dbReference type="ChEBI" id="CHEBI:15377"/>
        <dbReference type="ChEBI" id="CHEBI:15378"/>
        <dbReference type="ChEBI" id="CHEBI:15379"/>
        <dbReference type="ChEBI" id="CHEBI:32395"/>
        <dbReference type="ChEBI" id="CHEBI:57618"/>
        <dbReference type="ChEBI" id="CHEBI:58210"/>
        <dbReference type="ChEBI" id="CHEBI:76627"/>
    </reaction>
    <physiologicalReaction direction="left-to-right" evidence="19">
        <dbReference type="Rhea" id="RHEA:39760"/>
    </physiologicalReaction>
</comment>
<evidence type="ECO:0000256" key="23">
    <source>
        <dbReference type="ARBA" id="ARBA00058812"/>
    </source>
</evidence>
<evidence type="ECO:0000256" key="1">
    <source>
        <dbReference type="ARBA" id="ARBA00001971"/>
    </source>
</evidence>
<dbReference type="InterPro" id="IPR050182">
    <property type="entry name" value="Cytochrome_P450_fam2"/>
</dbReference>
<evidence type="ECO:0000256" key="18">
    <source>
        <dbReference type="ARBA" id="ARBA00023136"/>
    </source>
</evidence>
<dbReference type="GO" id="GO:0006629">
    <property type="term" value="P:lipid metabolic process"/>
    <property type="evidence" value="ECO:0007669"/>
    <property type="project" value="UniProtKB-KW"/>
</dbReference>
<dbReference type="EC" id="1.14.14.80" evidence="24"/>
<keyword evidence="7 29" id="KW-0812">Transmembrane</keyword>
<evidence type="ECO:0000256" key="11">
    <source>
        <dbReference type="ARBA" id="ARBA00022848"/>
    </source>
</evidence>
<dbReference type="GO" id="GO:0020037">
    <property type="term" value="F:heme binding"/>
    <property type="evidence" value="ECO:0007669"/>
    <property type="project" value="InterPro"/>
</dbReference>
<dbReference type="Proteomes" id="UP000503349">
    <property type="component" value="Chromosome 3"/>
</dbReference>
<proteinExistence type="inferred from homology"/>
<comment type="similarity">
    <text evidence="5 28">Belongs to the cytochrome P450 family.</text>
</comment>
<comment type="subcellular location">
    <subcellularLocation>
        <location evidence="4">Endoplasmic reticulum membrane</location>
        <topology evidence="4">Multi-pass membrane protein</topology>
    </subcellularLocation>
    <subcellularLocation>
        <location evidence="2">Microsome membrane</location>
        <topology evidence="2">Multi-pass membrane protein</topology>
    </subcellularLocation>
    <subcellularLocation>
        <location evidence="3">Mitochondrion inner membrane</location>
        <topology evidence="3">Multi-pass membrane protein</topology>
    </subcellularLocation>
</comment>
<evidence type="ECO:0000256" key="7">
    <source>
        <dbReference type="ARBA" id="ARBA00022692"/>
    </source>
</evidence>
<dbReference type="OrthoDB" id="1844152at2759"/>
<dbReference type="InterPro" id="IPR001128">
    <property type="entry name" value="Cyt_P450"/>
</dbReference>
<keyword evidence="17" id="KW-0496">Mitochondrion</keyword>
<name>A0A6G1PCK1_CHAAH</name>
<dbReference type="FunFam" id="1.10.630.10:FF:000017">
    <property type="entry name" value="cytochrome P450 2U1 isoform X1"/>
    <property type="match status" value="1"/>
</dbReference>
<evidence type="ECO:0000256" key="9">
    <source>
        <dbReference type="ARBA" id="ARBA00022792"/>
    </source>
</evidence>
<evidence type="ECO:0000256" key="4">
    <source>
        <dbReference type="ARBA" id="ARBA00004477"/>
    </source>
</evidence>
<dbReference type="PRINTS" id="PR00385">
    <property type="entry name" value="P450"/>
</dbReference>
<comment type="function">
    <text evidence="23">A cytochrome P450 monooxygenase involved in the metabolism of arachidonic acid and its conjugates. Mechanistically, uses molecular oxygen inserting one oxygen atom into a substrate, and reducing the second into a water molecule, with two electrons provided by NADPH via cytochrome P450 reductase (CPR; NADPH-ferrihemoprotein reductase). Acts as an omega and omega-1 hydroxylase for arachidonic acid and possibly for other long chain fatty acids. May modulate the arachidonic acid signaling pathway and play a role in other fatty acid signaling processes. May down-regulate the biological activities of N-arachidonoyl-serotonin, an endocannabinoid that has anti-nociceptive effects through inhibition of fatty acid amide hydrolase FAAH, TRPV1 receptor and T-type calcium channels. Catalyzes C-2 oxidation of the indole ring of N-arachidonoyl-serotonin forming a less active product 2-oxo-N-arachidonoyl-serotonin.</text>
</comment>
<dbReference type="InterPro" id="IPR002401">
    <property type="entry name" value="Cyt_P450_E_grp-I"/>
</dbReference>
<keyword evidence="6 27" id="KW-0349">Heme</keyword>
<evidence type="ECO:0000256" key="2">
    <source>
        <dbReference type="ARBA" id="ARBA00004154"/>
    </source>
</evidence>
<dbReference type="InterPro" id="IPR036396">
    <property type="entry name" value="Cyt_P450_sf"/>
</dbReference>
<comment type="catalytic activity">
    <reaction evidence="21">
        <text>N-[(5Z,8Z,11Z,14Z)-eicosatetraenoyl]-serotonin + reduced [NADPH--hemoprotein reductase] + O2 = 2-oxo-N-[(5Z,8Z,11Z,14Z)-eicosatetraenoyl]-serotonin + oxidized [NADPH--hemoprotein reductase] + H2O + H(+)</text>
        <dbReference type="Rhea" id="RHEA:50296"/>
        <dbReference type="Rhea" id="RHEA-COMP:11964"/>
        <dbReference type="Rhea" id="RHEA-COMP:11965"/>
        <dbReference type="ChEBI" id="CHEBI:15377"/>
        <dbReference type="ChEBI" id="CHEBI:15378"/>
        <dbReference type="ChEBI" id="CHEBI:15379"/>
        <dbReference type="ChEBI" id="CHEBI:57618"/>
        <dbReference type="ChEBI" id="CHEBI:58210"/>
        <dbReference type="ChEBI" id="CHEBI:132255"/>
        <dbReference type="ChEBI" id="CHEBI:132256"/>
    </reaction>
    <physiologicalReaction direction="left-to-right" evidence="21">
        <dbReference type="Rhea" id="RHEA:50297"/>
    </physiologicalReaction>
</comment>
<keyword evidence="13 28" id="KW-0560">Oxidoreductase</keyword>
<dbReference type="Pfam" id="PF00067">
    <property type="entry name" value="p450"/>
    <property type="match status" value="1"/>
</dbReference>
<evidence type="ECO:0000256" key="24">
    <source>
        <dbReference type="ARBA" id="ARBA00066560"/>
    </source>
</evidence>
<reference evidence="31" key="2">
    <citation type="submission" date="2019-02" db="EMBL/GenBank/DDBJ databases">
        <title>Opniocepnalus argus Var Kimnra genome.</title>
        <authorList>
            <person name="Zhou C."/>
            <person name="Xiao S."/>
        </authorList>
    </citation>
    <scope>NUCLEOTIDE SEQUENCE [LARGE SCALE GENOMIC DNA]</scope>
</reference>
<evidence type="ECO:0000256" key="20">
    <source>
        <dbReference type="ARBA" id="ARBA00051320"/>
    </source>
</evidence>
<evidence type="ECO:0000256" key="6">
    <source>
        <dbReference type="ARBA" id="ARBA00022617"/>
    </source>
</evidence>
<evidence type="ECO:0000313" key="30">
    <source>
        <dbReference type="EMBL" id="KAF3687756.1"/>
    </source>
</evidence>
<evidence type="ECO:0000256" key="17">
    <source>
        <dbReference type="ARBA" id="ARBA00023128"/>
    </source>
</evidence>
<evidence type="ECO:0000256" key="16">
    <source>
        <dbReference type="ARBA" id="ARBA00023098"/>
    </source>
</evidence>